<keyword evidence="5 7" id="KW-1133">Transmembrane helix</keyword>
<dbReference type="PANTHER" id="PTHR10590">
    <property type="entry name" value="SODIUM/NUCLEOSIDE COTRANSPORTER"/>
    <property type="match status" value="1"/>
</dbReference>
<dbReference type="EMBL" id="CP111012">
    <property type="protein sequence ID" value="WAQ95142.1"/>
    <property type="molecule type" value="Genomic_DNA"/>
</dbReference>
<keyword evidence="12" id="KW-1185">Reference proteome</keyword>
<gene>
    <name evidence="11" type="ORF">MAR_007613</name>
</gene>
<dbReference type="PANTHER" id="PTHR10590:SF4">
    <property type="entry name" value="SOLUTE CARRIER FAMILY 28 MEMBER 3"/>
    <property type="match status" value="1"/>
</dbReference>
<evidence type="ECO:0000256" key="2">
    <source>
        <dbReference type="ARBA" id="ARBA00009033"/>
    </source>
</evidence>
<dbReference type="Pfam" id="PF01773">
    <property type="entry name" value="Nucleos_tra2_N"/>
    <property type="match status" value="1"/>
</dbReference>
<dbReference type="InterPro" id="IPR011642">
    <property type="entry name" value="Gate_dom"/>
</dbReference>
<comment type="subcellular location">
    <subcellularLocation>
        <location evidence="1">Cell membrane</location>
        <topology evidence="1">Multi-pass membrane protein</topology>
    </subcellularLocation>
</comment>
<feature type="transmembrane region" description="Helical" evidence="7">
    <location>
        <begin position="217"/>
        <end position="238"/>
    </location>
</feature>
<evidence type="ECO:0000259" key="9">
    <source>
        <dbReference type="Pfam" id="PF07662"/>
    </source>
</evidence>
<feature type="transmembrane region" description="Helical" evidence="7">
    <location>
        <begin position="416"/>
        <end position="438"/>
    </location>
</feature>
<feature type="transmembrane region" description="Helical" evidence="7">
    <location>
        <begin position="109"/>
        <end position="128"/>
    </location>
</feature>
<protein>
    <submittedName>
        <fullName evidence="11">S28A3-like protein</fullName>
    </submittedName>
</protein>
<name>A0ABY7DBV3_MYAAR</name>
<feature type="transmembrane region" description="Helical" evidence="7">
    <location>
        <begin position="518"/>
        <end position="538"/>
    </location>
</feature>
<dbReference type="InterPro" id="IPR008276">
    <property type="entry name" value="C_nuclsd_transpt"/>
</dbReference>
<evidence type="ECO:0000256" key="6">
    <source>
        <dbReference type="ARBA" id="ARBA00023136"/>
    </source>
</evidence>
<comment type="similarity">
    <text evidence="2">Belongs to the concentrative nucleoside transporter (CNT) (TC 2.A.41) family.</text>
</comment>
<dbReference type="Pfam" id="PF07670">
    <property type="entry name" value="Gate"/>
    <property type="match status" value="1"/>
</dbReference>
<keyword evidence="6 7" id="KW-0472">Membrane</keyword>
<evidence type="ECO:0000256" key="7">
    <source>
        <dbReference type="SAM" id="Phobius"/>
    </source>
</evidence>
<reference evidence="11" key="1">
    <citation type="submission" date="2022-11" db="EMBL/GenBank/DDBJ databases">
        <title>Centuries of genome instability and evolution in soft-shell clam transmissible cancer (bioRxiv).</title>
        <authorList>
            <person name="Hart S.F.M."/>
            <person name="Yonemitsu M.A."/>
            <person name="Giersch R.M."/>
            <person name="Beal B.F."/>
            <person name="Arriagada G."/>
            <person name="Davis B.W."/>
            <person name="Ostrander E.A."/>
            <person name="Goff S.P."/>
            <person name="Metzger M.J."/>
        </authorList>
    </citation>
    <scope>NUCLEOTIDE SEQUENCE</scope>
    <source>
        <strain evidence="11">MELC-2E11</strain>
        <tissue evidence="11">Siphon/mantle</tissue>
    </source>
</reference>
<sequence length="612" mass="65880">MTVIVNMPENPGAEGVIFSPGELEGAQEVFSHLDYQTESEVFPMSKGQDVAEPLGCQKETLLTSASKSQDCLEADRESGSSITDLFQSFTRIPHNVGEFIENNKTKLRMALLVGVGLLAVGYMIWALVVSLRYGCQDVKPLIGLAVIIATCLSIWFLRTRFADQLTKITEALGHGVTPRGRKLLKIGVCVCAVGGILTVLVITLVRRPVIFLHPQVRWRPVLGGFCLQFYFAVVILRWPAGYSGFQWMGQRVQQFLSFTDEGSKFVFGDKFTDHLFAFKVVISKLGWLLHSVLGTTAPESLCAAANIFIGQSEAPIMIRPFMPKMTNSELNAVMTGGFATIAGGVMAAYISFGVAPEHLLCASVMNAPCALAIAKLLYPETETSNIRKMSDVDFGERNERNILEAAAAGASASIKLVANIAANLIAFLAMLAFVNAVLSWLGGYLCQPELSFQMILSYAFMPVAYLMGVPWSDAGVVGELVGIKTFLNEFLAYKELSKYMDNRSNCVGHIISIRSQIIATYALCGFANISAIGIQLGALGPMAPHRRGDLAGTVVRSLLGGVVTGLMTASIAGLLLVDDPTDLCMNSAAANVTMATTLNPNVTLVSSVLEGL</sequence>
<evidence type="ECO:0000313" key="12">
    <source>
        <dbReference type="Proteomes" id="UP001164746"/>
    </source>
</evidence>
<evidence type="ECO:0000259" key="10">
    <source>
        <dbReference type="Pfam" id="PF07670"/>
    </source>
</evidence>
<dbReference type="Proteomes" id="UP001164746">
    <property type="component" value="Chromosome 1"/>
</dbReference>
<feature type="transmembrane region" description="Helical" evidence="7">
    <location>
        <begin position="183"/>
        <end position="205"/>
    </location>
</feature>
<dbReference type="Pfam" id="PF07662">
    <property type="entry name" value="Nucleos_tra2_C"/>
    <property type="match status" value="1"/>
</dbReference>
<dbReference type="InterPro" id="IPR011657">
    <property type="entry name" value="CNT_C_dom"/>
</dbReference>
<organism evidence="11 12">
    <name type="scientific">Mya arenaria</name>
    <name type="common">Soft-shell clam</name>
    <dbReference type="NCBI Taxonomy" id="6604"/>
    <lineage>
        <taxon>Eukaryota</taxon>
        <taxon>Metazoa</taxon>
        <taxon>Spiralia</taxon>
        <taxon>Lophotrochozoa</taxon>
        <taxon>Mollusca</taxon>
        <taxon>Bivalvia</taxon>
        <taxon>Autobranchia</taxon>
        <taxon>Heteroconchia</taxon>
        <taxon>Euheterodonta</taxon>
        <taxon>Imparidentia</taxon>
        <taxon>Neoheterodontei</taxon>
        <taxon>Myida</taxon>
        <taxon>Myoidea</taxon>
        <taxon>Myidae</taxon>
        <taxon>Mya</taxon>
    </lineage>
</organism>
<keyword evidence="3" id="KW-1003">Cell membrane</keyword>
<accession>A0ABY7DBV3</accession>
<feature type="domain" description="Nucleoside transporter/FeoB GTPase Gate" evidence="10">
    <location>
        <begin position="277"/>
        <end position="353"/>
    </location>
</feature>
<feature type="transmembrane region" description="Helical" evidence="7">
    <location>
        <begin position="330"/>
        <end position="352"/>
    </location>
</feature>
<evidence type="ECO:0000259" key="8">
    <source>
        <dbReference type="Pfam" id="PF01773"/>
    </source>
</evidence>
<evidence type="ECO:0000256" key="5">
    <source>
        <dbReference type="ARBA" id="ARBA00022989"/>
    </source>
</evidence>
<evidence type="ECO:0000313" key="11">
    <source>
        <dbReference type="EMBL" id="WAQ95142.1"/>
    </source>
</evidence>
<feature type="transmembrane region" description="Helical" evidence="7">
    <location>
        <begin position="558"/>
        <end position="577"/>
    </location>
</feature>
<proteinExistence type="inferred from homology"/>
<feature type="transmembrane region" description="Helical" evidence="7">
    <location>
        <begin position="358"/>
        <end position="378"/>
    </location>
</feature>
<feature type="domain" description="Concentrative nucleoside transporter C-terminal" evidence="9">
    <location>
        <begin position="358"/>
        <end position="573"/>
    </location>
</feature>
<dbReference type="InterPro" id="IPR002668">
    <property type="entry name" value="CNT_N_dom"/>
</dbReference>
<evidence type="ECO:0000256" key="4">
    <source>
        <dbReference type="ARBA" id="ARBA00022692"/>
    </source>
</evidence>
<feature type="domain" description="Concentrative nucleoside transporter N-terminal" evidence="8">
    <location>
        <begin position="215"/>
        <end position="269"/>
    </location>
</feature>
<keyword evidence="4 7" id="KW-0812">Transmembrane</keyword>
<evidence type="ECO:0000256" key="1">
    <source>
        <dbReference type="ARBA" id="ARBA00004651"/>
    </source>
</evidence>
<evidence type="ECO:0000256" key="3">
    <source>
        <dbReference type="ARBA" id="ARBA00022475"/>
    </source>
</evidence>
<feature type="transmembrane region" description="Helical" evidence="7">
    <location>
        <begin position="140"/>
        <end position="157"/>
    </location>
</feature>